<evidence type="ECO:0000256" key="1">
    <source>
        <dbReference type="SAM" id="MobiDB-lite"/>
    </source>
</evidence>
<feature type="compositionally biased region" description="Polar residues" evidence="1">
    <location>
        <begin position="201"/>
        <end position="214"/>
    </location>
</feature>
<dbReference type="PROSITE" id="PS51257">
    <property type="entry name" value="PROKAR_LIPOPROTEIN"/>
    <property type="match status" value="1"/>
</dbReference>
<dbReference type="Proteomes" id="UP001295423">
    <property type="component" value="Unassembled WGS sequence"/>
</dbReference>
<evidence type="ECO:0000313" key="3">
    <source>
        <dbReference type="EMBL" id="CAJ1945313.1"/>
    </source>
</evidence>
<comment type="caution">
    <text evidence="3">The sequence shown here is derived from an EMBL/GenBank/DDBJ whole genome shotgun (WGS) entry which is preliminary data.</text>
</comment>
<dbReference type="AlphaFoldDB" id="A0AAD2CT19"/>
<feature type="signal peptide" evidence="2">
    <location>
        <begin position="1"/>
        <end position="20"/>
    </location>
</feature>
<protein>
    <submittedName>
        <fullName evidence="3">Uncharacterized protein</fullName>
    </submittedName>
</protein>
<proteinExistence type="predicted"/>
<evidence type="ECO:0000313" key="4">
    <source>
        <dbReference type="Proteomes" id="UP001295423"/>
    </source>
</evidence>
<organism evidence="3 4">
    <name type="scientific">Cylindrotheca closterium</name>
    <dbReference type="NCBI Taxonomy" id="2856"/>
    <lineage>
        <taxon>Eukaryota</taxon>
        <taxon>Sar</taxon>
        <taxon>Stramenopiles</taxon>
        <taxon>Ochrophyta</taxon>
        <taxon>Bacillariophyta</taxon>
        <taxon>Bacillariophyceae</taxon>
        <taxon>Bacillariophycidae</taxon>
        <taxon>Bacillariales</taxon>
        <taxon>Bacillariaceae</taxon>
        <taxon>Cylindrotheca</taxon>
    </lineage>
</organism>
<gene>
    <name evidence="3" type="ORF">CYCCA115_LOCUS9459</name>
</gene>
<sequence>MPKIFKLLVATALLVPLVGALPYGVVGCGAGKEAVVTNFNIGNYTQLGGGPIANYNVTISIGNQVLDPNIPFDFEALKDHDLTLTAHGDPFSEFLVRLDGSFTVDAILPTETIDPFKDATSSGGAKEVFICKQAYFVAGVSHNSPEKKSMVDLNLKMDSVTSNLILDVSVVAETSVEQNFSEWYFSSFLLNAVEGAAMTTLPTPRPTIQSSDSPTLKAGESGTNTQSDATTLFSIHWSMLTLGVRLVLGPL</sequence>
<name>A0AAD2CT19_9STRA</name>
<accession>A0AAD2CT19</accession>
<keyword evidence="4" id="KW-1185">Reference proteome</keyword>
<dbReference type="EMBL" id="CAKOGP040001347">
    <property type="protein sequence ID" value="CAJ1945313.1"/>
    <property type="molecule type" value="Genomic_DNA"/>
</dbReference>
<keyword evidence="2" id="KW-0732">Signal</keyword>
<feature type="region of interest" description="Disordered" evidence="1">
    <location>
        <begin position="201"/>
        <end position="224"/>
    </location>
</feature>
<reference evidence="3" key="1">
    <citation type="submission" date="2023-08" db="EMBL/GenBank/DDBJ databases">
        <authorList>
            <person name="Audoor S."/>
            <person name="Bilcke G."/>
        </authorList>
    </citation>
    <scope>NUCLEOTIDE SEQUENCE</scope>
</reference>
<evidence type="ECO:0000256" key="2">
    <source>
        <dbReference type="SAM" id="SignalP"/>
    </source>
</evidence>
<feature type="chain" id="PRO_5042122703" evidence="2">
    <location>
        <begin position="21"/>
        <end position="251"/>
    </location>
</feature>